<keyword evidence="6" id="KW-1185">Reference proteome</keyword>
<dbReference type="SUPFAM" id="SSF81296">
    <property type="entry name" value="E set domains"/>
    <property type="match status" value="1"/>
</dbReference>
<dbReference type="InterPro" id="IPR007348">
    <property type="entry name" value="CopC_dom"/>
</dbReference>
<dbReference type="InterPro" id="IPR014756">
    <property type="entry name" value="Ig_E-set"/>
</dbReference>
<dbReference type="Gene3D" id="2.60.40.1220">
    <property type="match status" value="1"/>
</dbReference>
<gene>
    <name evidence="5" type="ORF">GCM10011613_25300</name>
</gene>
<dbReference type="Proteomes" id="UP000619761">
    <property type="component" value="Unassembled WGS sequence"/>
</dbReference>
<sequence length="108" mass="11819">MSPPNLVLTFEKPAMVMNLTLTDDKGKAIDFNFKASNDTKVTHQYKLPPFGNGLYTVNWTAMGTDGHNMKGAFTFSVGAEAKPAAQNHEGMKEHDHAGKDMDHSGHTK</sequence>
<evidence type="ECO:0000313" key="5">
    <source>
        <dbReference type="EMBL" id="GGY79396.1"/>
    </source>
</evidence>
<name>A0ABQ3B5P6_9GAMM</name>
<feature type="compositionally biased region" description="Basic and acidic residues" evidence="3">
    <location>
        <begin position="89"/>
        <end position="108"/>
    </location>
</feature>
<evidence type="ECO:0000259" key="4">
    <source>
        <dbReference type="Pfam" id="PF04234"/>
    </source>
</evidence>
<organism evidence="5 6">
    <name type="scientific">Cellvibrio zantedeschiae</name>
    <dbReference type="NCBI Taxonomy" id="1237077"/>
    <lineage>
        <taxon>Bacteria</taxon>
        <taxon>Pseudomonadati</taxon>
        <taxon>Pseudomonadota</taxon>
        <taxon>Gammaproteobacteria</taxon>
        <taxon>Cellvibrionales</taxon>
        <taxon>Cellvibrionaceae</taxon>
        <taxon>Cellvibrio</taxon>
    </lineage>
</organism>
<evidence type="ECO:0000313" key="6">
    <source>
        <dbReference type="Proteomes" id="UP000619761"/>
    </source>
</evidence>
<feature type="region of interest" description="Disordered" evidence="3">
    <location>
        <begin position="83"/>
        <end position="108"/>
    </location>
</feature>
<accession>A0ABQ3B5P6</accession>
<dbReference type="InterPro" id="IPR014755">
    <property type="entry name" value="Cu-Rt/internalin_Ig-like"/>
</dbReference>
<feature type="domain" description="CopC" evidence="4">
    <location>
        <begin position="2"/>
        <end position="77"/>
    </location>
</feature>
<dbReference type="Pfam" id="PF04234">
    <property type="entry name" value="CopC"/>
    <property type="match status" value="1"/>
</dbReference>
<keyword evidence="2" id="KW-0186">Copper</keyword>
<evidence type="ECO:0000256" key="1">
    <source>
        <dbReference type="ARBA" id="ARBA00022729"/>
    </source>
</evidence>
<evidence type="ECO:0000256" key="3">
    <source>
        <dbReference type="SAM" id="MobiDB-lite"/>
    </source>
</evidence>
<reference evidence="6" key="1">
    <citation type="journal article" date="2019" name="Int. J. Syst. Evol. Microbiol.">
        <title>The Global Catalogue of Microorganisms (GCM) 10K type strain sequencing project: providing services to taxonomists for standard genome sequencing and annotation.</title>
        <authorList>
            <consortium name="The Broad Institute Genomics Platform"/>
            <consortium name="The Broad Institute Genome Sequencing Center for Infectious Disease"/>
            <person name="Wu L."/>
            <person name="Ma J."/>
        </authorList>
    </citation>
    <scope>NUCLEOTIDE SEQUENCE [LARGE SCALE GENOMIC DNA]</scope>
    <source>
        <strain evidence="6">KCTC 32239</strain>
    </source>
</reference>
<comment type="caution">
    <text evidence="5">The sequence shown here is derived from an EMBL/GenBank/DDBJ whole genome shotgun (WGS) entry which is preliminary data.</text>
</comment>
<keyword evidence="1" id="KW-0732">Signal</keyword>
<proteinExistence type="predicted"/>
<evidence type="ECO:0000256" key="2">
    <source>
        <dbReference type="ARBA" id="ARBA00023008"/>
    </source>
</evidence>
<dbReference type="EMBL" id="BMYZ01000002">
    <property type="protein sequence ID" value="GGY79396.1"/>
    <property type="molecule type" value="Genomic_DNA"/>
</dbReference>
<protein>
    <recommendedName>
        <fullName evidence="4">CopC domain-containing protein</fullName>
    </recommendedName>
</protein>